<reference evidence="4 5" key="1">
    <citation type="submission" date="2020-10" db="EMBL/GenBank/DDBJ databases">
        <authorList>
            <person name="Klimov P.B."/>
            <person name="Dyachkov S.M."/>
            <person name="Chetverikov P.E."/>
        </authorList>
    </citation>
    <scope>NUCLEOTIDE SEQUENCE [LARGE SCALE GENOMIC DNA]</scope>
    <source>
        <strain evidence="4">BMOC 18-1129-001#AD2665</strain>
        <tissue evidence="4">Entire mites</tissue>
    </source>
</reference>
<evidence type="ECO:0000313" key="4">
    <source>
        <dbReference type="EMBL" id="KAG9508642.1"/>
    </source>
</evidence>
<feature type="compositionally biased region" description="Low complexity" evidence="2">
    <location>
        <begin position="45"/>
        <end position="90"/>
    </location>
</feature>
<feature type="compositionally biased region" description="Low complexity" evidence="2">
    <location>
        <begin position="8"/>
        <end position="18"/>
    </location>
</feature>
<dbReference type="EMBL" id="JAIFTH010001183">
    <property type="protein sequence ID" value="KAG9508642.1"/>
    <property type="molecule type" value="Genomic_DNA"/>
</dbReference>
<feature type="domain" description="C2H2-type" evidence="3">
    <location>
        <begin position="136"/>
        <end position="163"/>
    </location>
</feature>
<evidence type="ECO:0000313" key="5">
    <source>
        <dbReference type="Proteomes" id="UP000825002"/>
    </source>
</evidence>
<keyword evidence="1" id="KW-0863">Zinc-finger</keyword>
<dbReference type="SMART" id="SM00355">
    <property type="entry name" value="ZnF_C2H2"/>
    <property type="match status" value="4"/>
</dbReference>
<dbReference type="InterPro" id="IPR036236">
    <property type="entry name" value="Znf_C2H2_sf"/>
</dbReference>
<dbReference type="PANTHER" id="PTHR46451">
    <property type="entry name" value="RAS-RESPONSIVE ELEMENT-BINDING PROTEIN 1"/>
    <property type="match status" value="1"/>
</dbReference>
<feature type="region of interest" description="Disordered" evidence="2">
    <location>
        <begin position="1"/>
        <end position="32"/>
    </location>
</feature>
<dbReference type="PROSITE" id="PS50157">
    <property type="entry name" value="ZINC_FINGER_C2H2_2"/>
    <property type="match status" value="4"/>
</dbReference>
<evidence type="ECO:0000259" key="3">
    <source>
        <dbReference type="PROSITE" id="PS50157"/>
    </source>
</evidence>
<keyword evidence="1" id="KW-0862">Zinc</keyword>
<keyword evidence="1" id="KW-0479">Metal-binding</keyword>
<dbReference type="SUPFAM" id="SSF57667">
    <property type="entry name" value="beta-beta-alpha zinc fingers"/>
    <property type="match status" value="3"/>
</dbReference>
<feature type="domain" description="C2H2-type" evidence="3">
    <location>
        <begin position="106"/>
        <end position="133"/>
    </location>
</feature>
<feature type="non-terminal residue" evidence="4">
    <location>
        <position position="1"/>
    </location>
</feature>
<protein>
    <submittedName>
        <fullName evidence="4">Protein glass</fullName>
    </submittedName>
</protein>
<comment type="caution">
    <text evidence="4">The sequence shown here is derived from an EMBL/GenBank/DDBJ whole genome shotgun (WGS) entry which is preliminary data.</text>
</comment>
<dbReference type="InterPro" id="IPR052795">
    <property type="entry name" value="RREB1"/>
</dbReference>
<evidence type="ECO:0000256" key="2">
    <source>
        <dbReference type="SAM" id="MobiDB-lite"/>
    </source>
</evidence>
<dbReference type="Gene3D" id="3.30.160.60">
    <property type="entry name" value="Classic Zinc Finger"/>
    <property type="match status" value="4"/>
</dbReference>
<feature type="region of interest" description="Disordered" evidence="2">
    <location>
        <begin position="45"/>
        <end position="98"/>
    </location>
</feature>
<keyword evidence="5" id="KW-1185">Reference proteome</keyword>
<name>A0ABQ7S5F2_9ACAR</name>
<gene>
    <name evidence="4" type="primary">gl</name>
    <name evidence="4" type="ORF">GZH46_02856</name>
</gene>
<organism evidence="4 5">
    <name type="scientific">Fragariocoptes setiger</name>
    <dbReference type="NCBI Taxonomy" id="1670756"/>
    <lineage>
        <taxon>Eukaryota</taxon>
        <taxon>Metazoa</taxon>
        <taxon>Ecdysozoa</taxon>
        <taxon>Arthropoda</taxon>
        <taxon>Chelicerata</taxon>
        <taxon>Arachnida</taxon>
        <taxon>Acari</taxon>
        <taxon>Acariformes</taxon>
        <taxon>Trombidiformes</taxon>
        <taxon>Prostigmata</taxon>
        <taxon>Eupodina</taxon>
        <taxon>Eriophyoidea</taxon>
        <taxon>Phytoptidae</taxon>
        <taxon>Fragariocoptes</taxon>
    </lineage>
</organism>
<evidence type="ECO:0000256" key="1">
    <source>
        <dbReference type="PROSITE-ProRule" id="PRU00042"/>
    </source>
</evidence>
<proteinExistence type="predicted"/>
<dbReference type="Pfam" id="PF00096">
    <property type="entry name" value="zf-C2H2"/>
    <property type="match status" value="3"/>
</dbReference>
<dbReference type="InterPro" id="IPR013087">
    <property type="entry name" value="Znf_C2H2_type"/>
</dbReference>
<dbReference type="PANTHER" id="PTHR46451:SF1">
    <property type="entry name" value="RAS-RESPONSIVE ELEMENT-BINDING PROTEIN 1"/>
    <property type="match status" value="1"/>
</dbReference>
<feature type="domain" description="C2H2-type" evidence="3">
    <location>
        <begin position="192"/>
        <end position="215"/>
    </location>
</feature>
<sequence>MLVHSYDDINNNTDNINNMPATTYGNNLPPKKRFMDFPCEPLDLSINSPTPSTSSSRNDSSSPPTRPSSSSSSLSASSSSSSSSSIINDQPPQPVPYPPLAPVANYHCPECTKVFAQRERLMAHLRRHRTKNSCKYMCTRCNKSFVQQSSLTTHLRIHTGERPYRCKDCDQTYSDLSTYTKHQRTHSGEKPYACRWCNRRFSQSGNCLRHVRAVHNDPTCPPIYSSYEAHKSNLFSFANLK</sequence>
<dbReference type="Proteomes" id="UP000825002">
    <property type="component" value="Unassembled WGS sequence"/>
</dbReference>
<accession>A0ABQ7S5F2</accession>
<dbReference type="PROSITE" id="PS00028">
    <property type="entry name" value="ZINC_FINGER_C2H2_1"/>
    <property type="match status" value="4"/>
</dbReference>
<feature type="domain" description="C2H2-type" evidence="3">
    <location>
        <begin position="164"/>
        <end position="191"/>
    </location>
</feature>